<protein>
    <recommendedName>
        <fullName evidence="4">Lipoprotein</fullName>
    </recommendedName>
</protein>
<dbReference type="STRING" id="2340.JV46_21070"/>
<dbReference type="AlphaFoldDB" id="A0A0B0H751"/>
<evidence type="ECO:0000313" key="2">
    <source>
        <dbReference type="EMBL" id="KHF26023.1"/>
    </source>
</evidence>
<dbReference type="EMBL" id="JRAA01000001">
    <property type="protein sequence ID" value="KHF26023.1"/>
    <property type="molecule type" value="Genomic_DNA"/>
</dbReference>
<accession>A0A0B0H751</accession>
<dbReference type="RefSeq" id="WP_179115178.1">
    <property type="nucleotide sequence ID" value="NZ_MPQI01000023.1"/>
</dbReference>
<evidence type="ECO:0008006" key="4">
    <source>
        <dbReference type="Google" id="ProtNLM"/>
    </source>
</evidence>
<reference evidence="2 3" key="1">
    <citation type="journal article" date="2014" name="BMC Genomics">
        <title>The genome of the intracellular bacterium of the coastal bivalve, Solemya velum: a blueprint for thriving in and out of symbiosis.</title>
        <authorList>
            <person name="Dmytrenko O."/>
            <person name="Russell S.L."/>
            <person name="Loo W.T."/>
            <person name="Fontanez K.M."/>
            <person name="Liao L."/>
            <person name="Roeselers G."/>
            <person name="Sharma R."/>
            <person name="Stewart F.J."/>
            <person name="Newton I.L."/>
            <person name="Woyke T."/>
            <person name="Wu D."/>
            <person name="Lang J.M."/>
            <person name="Eisen J.A."/>
            <person name="Cavanaugh C.M."/>
        </authorList>
    </citation>
    <scope>NUCLEOTIDE SEQUENCE [LARGE SCALE GENOMIC DNA]</scope>
    <source>
        <strain evidence="2 3">WH</strain>
    </source>
</reference>
<sequence>MNKKNLARLLMILTTTIILNACAARVMHRDTSTHPRIESDVSVSTTGRASAGLSFNLF</sequence>
<evidence type="ECO:0000313" key="3">
    <source>
        <dbReference type="Proteomes" id="UP000030856"/>
    </source>
</evidence>
<feature type="chain" id="PRO_5002074670" description="Lipoprotein" evidence="1">
    <location>
        <begin position="24"/>
        <end position="58"/>
    </location>
</feature>
<keyword evidence="1" id="KW-0732">Signal</keyword>
<dbReference type="Proteomes" id="UP000030856">
    <property type="component" value="Unassembled WGS sequence"/>
</dbReference>
<name>A0A0B0H751_SOVGS</name>
<evidence type="ECO:0000256" key="1">
    <source>
        <dbReference type="SAM" id="SignalP"/>
    </source>
</evidence>
<keyword evidence="3" id="KW-1185">Reference proteome</keyword>
<feature type="signal peptide" evidence="1">
    <location>
        <begin position="1"/>
        <end position="23"/>
    </location>
</feature>
<comment type="caution">
    <text evidence="2">The sequence shown here is derived from an EMBL/GenBank/DDBJ whole genome shotgun (WGS) entry which is preliminary data.</text>
</comment>
<proteinExistence type="predicted"/>
<gene>
    <name evidence="2" type="ORF">JV46_21070</name>
</gene>
<organism evidence="2 3">
    <name type="scientific">Solemya velum gill symbiont</name>
    <dbReference type="NCBI Taxonomy" id="2340"/>
    <lineage>
        <taxon>Bacteria</taxon>
        <taxon>Pseudomonadati</taxon>
        <taxon>Pseudomonadota</taxon>
        <taxon>Gammaproteobacteria</taxon>
        <taxon>sulfur-oxidizing symbionts</taxon>
    </lineage>
</organism>